<dbReference type="EMBL" id="CAJOAZ010000915">
    <property type="protein sequence ID" value="CAF3734596.1"/>
    <property type="molecule type" value="Genomic_DNA"/>
</dbReference>
<dbReference type="Proteomes" id="UP000663845">
    <property type="component" value="Unassembled WGS sequence"/>
</dbReference>
<evidence type="ECO:0000313" key="4">
    <source>
        <dbReference type="EMBL" id="CAF3540088.1"/>
    </source>
</evidence>
<sequence length="82" mass="9478">MISSQIYFLVVLLMLILPTHSINYVETLSRSECRAYFASDDVNKNLQALFSCPKKWRPPTRASRFNRHILFANGGVDDDEQK</sequence>
<dbReference type="Proteomes" id="UP000663881">
    <property type="component" value="Unassembled WGS sequence"/>
</dbReference>
<dbReference type="EMBL" id="CAJNOG010000173">
    <property type="protein sequence ID" value="CAF1039257.1"/>
    <property type="molecule type" value="Genomic_DNA"/>
</dbReference>
<evidence type="ECO:0000313" key="5">
    <source>
        <dbReference type="EMBL" id="CAF3734596.1"/>
    </source>
</evidence>
<protein>
    <submittedName>
        <fullName evidence="4">Uncharacterized protein</fullName>
    </submittedName>
</protein>
<dbReference type="EMBL" id="CAJOAY010000107">
    <property type="protein sequence ID" value="CAF3540088.1"/>
    <property type="molecule type" value="Genomic_DNA"/>
</dbReference>
<dbReference type="Proteomes" id="UP000663891">
    <property type="component" value="Unassembled WGS sequence"/>
</dbReference>
<evidence type="ECO:0000256" key="1">
    <source>
        <dbReference type="SAM" id="SignalP"/>
    </source>
</evidence>
<dbReference type="AlphaFoldDB" id="A0A818JKJ5"/>
<evidence type="ECO:0000313" key="3">
    <source>
        <dbReference type="EMBL" id="CAF1350681.1"/>
    </source>
</evidence>
<proteinExistence type="predicted"/>
<gene>
    <name evidence="2" type="ORF">JYZ213_LOCUS18043</name>
    <name evidence="4" type="ORF">OKA104_LOCUS3552</name>
    <name evidence="5" type="ORF">OXD698_LOCUS14492</name>
    <name evidence="3" type="ORF">VCS650_LOCUS33753</name>
</gene>
<feature type="chain" id="PRO_5036233359" evidence="1">
    <location>
        <begin position="22"/>
        <end position="82"/>
    </location>
</feature>
<dbReference type="EMBL" id="CAJNON010000671">
    <property type="protein sequence ID" value="CAF1350681.1"/>
    <property type="molecule type" value="Genomic_DNA"/>
</dbReference>
<dbReference type="OrthoDB" id="10043746at2759"/>
<accession>A0A818JKJ5</accession>
<evidence type="ECO:0000313" key="2">
    <source>
        <dbReference type="EMBL" id="CAF1039257.1"/>
    </source>
</evidence>
<feature type="signal peptide" evidence="1">
    <location>
        <begin position="1"/>
        <end position="21"/>
    </location>
</feature>
<comment type="caution">
    <text evidence="4">The sequence shown here is derived from an EMBL/GenBank/DDBJ whole genome shotgun (WGS) entry which is preliminary data.</text>
</comment>
<reference evidence="4" key="1">
    <citation type="submission" date="2021-02" db="EMBL/GenBank/DDBJ databases">
        <authorList>
            <person name="Nowell W R."/>
        </authorList>
    </citation>
    <scope>NUCLEOTIDE SEQUENCE</scope>
</reference>
<evidence type="ECO:0000313" key="6">
    <source>
        <dbReference type="Proteomes" id="UP000663881"/>
    </source>
</evidence>
<keyword evidence="1" id="KW-0732">Signal</keyword>
<name>A0A818JKJ5_9BILA</name>
<dbReference type="Proteomes" id="UP000663844">
    <property type="component" value="Unassembled WGS sequence"/>
</dbReference>
<organism evidence="4 6">
    <name type="scientific">Adineta steineri</name>
    <dbReference type="NCBI Taxonomy" id="433720"/>
    <lineage>
        <taxon>Eukaryota</taxon>
        <taxon>Metazoa</taxon>
        <taxon>Spiralia</taxon>
        <taxon>Gnathifera</taxon>
        <taxon>Rotifera</taxon>
        <taxon>Eurotatoria</taxon>
        <taxon>Bdelloidea</taxon>
        <taxon>Adinetida</taxon>
        <taxon>Adinetidae</taxon>
        <taxon>Adineta</taxon>
    </lineage>
</organism>